<evidence type="ECO:0000256" key="4">
    <source>
        <dbReference type="SAM" id="MobiDB-lite"/>
    </source>
</evidence>
<evidence type="ECO:0000259" key="5">
    <source>
        <dbReference type="PROSITE" id="PS50102"/>
    </source>
</evidence>
<dbReference type="Pfam" id="PF22976">
    <property type="entry name" value="RRM_10"/>
    <property type="match status" value="1"/>
</dbReference>
<dbReference type="Pfam" id="PF11835">
    <property type="entry name" value="RRM_8"/>
    <property type="match status" value="1"/>
</dbReference>
<dbReference type="AlphaFoldDB" id="A0A6P8HNR0"/>
<dbReference type="KEGG" id="aten:116293955"/>
<dbReference type="OrthoDB" id="302770at2759"/>
<evidence type="ECO:0000313" key="6">
    <source>
        <dbReference type="Proteomes" id="UP000515163"/>
    </source>
</evidence>
<dbReference type="Pfam" id="PF13893">
    <property type="entry name" value="RRM_5"/>
    <property type="match status" value="1"/>
</dbReference>
<evidence type="ECO:0000256" key="3">
    <source>
        <dbReference type="PROSITE-ProRule" id="PRU00176"/>
    </source>
</evidence>
<evidence type="ECO:0000256" key="1">
    <source>
        <dbReference type="ARBA" id="ARBA00022737"/>
    </source>
</evidence>
<dbReference type="FunFam" id="3.30.70.330:FF:000072">
    <property type="entry name" value="heterogeneous nuclear ribonucleoprotein L isoform X1"/>
    <property type="match status" value="1"/>
</dbReference>
<evidence type="ECO:0000313" key="7">
    <source>
        <dbReference type="RefSeq" id="XP_031557316.1"/>
    </source>
</evidence>
<feature type="region of interest" description="Disordered" evidence="4">
    <location>
        <begin position="419"/>
        <end position="441"/>
    </location>
</feature>
<dbReference type="PROSITE" id="PS50102">
    <property type="entry name" value="RRM"/>
    <property type="match status" value="3"/>
</dbReference>
<dbReference type="Gene3D" id="3.30.70.330">
    <property type="match status" value="4"/>
</dbReference>
<organism evidence="6 7">
    <name type="scientific">Actinia tenebrosa</name>
    <name type="common">Australian red waratah sea anemone</name>
    <dbReference type="NCBI Taxonomy" id="6105"/>
    <lineage>
        <taxon>Eukaryota</taxon>
        <taxon>Metazoa</taxon>
        <taxon>Cnidaria</taxon>
        <taxon>Anthozoa</taxon>
        <taxon>Hexacorallia</taxon>
        <taxon>Actiniaria</taxon>
        <taxon>Actiniidae</taxon>
        <taxon>Actinia</taxon>
    </lineage>
</organism>
<gene>
    <name evidence="7" type="primary">LOC116293955</name>
</gene>
<dbReference type="InParanoid" id="A0A6P8HNR0"/>
<dbReference type="SMART" id="SM00360">
    <property type="entry name" value="RRM"/>
    <property type="match status" value="3"/>
</dbReference>
<dbReference type="GeneID" id="116293955"/>
<dbReference type="CDD" id="cd12694">
    <property type="entry name" value="RRM2_hnRNPL_like"/>
    <property type="match status" value="1"/>
</dbReference>
<name>A0A6P8HNR0_ACTTE</name>
<evidence type="ECO:0000256" key="2">
    <source>
        <dbReference type="ARBA" id="ARBA00022884"/>
    </source>
</evidence>
<dbReference type="RefSeq" id="XP_031557316.1">
    <property type="nucleotide sequence ID" value="XM_031701456.1"/>
</dbReference>
<proteinExistence type="predicted"/>
<keyword evidence="6" id="KW-1185">Reference proteome</keyword>
<dbReference type="CDD" id="cd12424">
    <property type="entry name" value="RRM3_hnRNPL_like"/>
    <property type="match status" value="1"/>
</dbReference>
<dbReference type="InterPro" id="IPR021790">
    <property type="entry name" value="PTBP1-like_RRM2"/>
</dbReference>
<keyword evidence="1" id="KW-0677">Repeat</keyword>
<feature type="domain" description="RRM" evidence="5">
    <location>
        <begin position="150"/>
        <end position="224"/>
    </location>
</feature>
<dbReference type="InterPro" id="IPR000504">
    <property type="entry name" value="RRM_dom"/>
</dbReference>
<feature type="domain" description="RRM" evidence="5">
    <location>
        <begin position="530"/>
        <end position="604"/>
    </location>
</feature>
<dbReference type="InterPro" id="IPR035979">
    <property type="entry name" value="RBD_domain_sf"/>
</dbReference>
<dbReference type="PANTHER" id="PTHR15592">
    <property type="entry name" value="MATRIN 3/NUCLEAR PROTEIN 220-RELATED"/>
    <property type="match status" value="1"/>
</dbReference>
<protein>
    <submittedName>
        <fullName evidence="7">Polypyrimidine tract-binding protein 3-like isoform X1</fullName>
    </submittedName>
</protein>
<reference evidence="7" key="1">
    <citation type="submission" date="2025-08" db="UniProtKB">
        <authorList>
            <consortium name="RefSeq"/>
        </authorList>
    </citation>
    <scope>IDENTIFICATION</scope>
    <source>
        <tissue evidence="7">Tentacle</tissue>
    </source>
</reference>
<feature type="compositionally biased region" description="Low complexity" evidence="4">
    <location>
        <begin position="422"/>
        <end position="441"/>
    </location>
</feature>
<keyword evidence="2 3" id="KW-0694">RNA-binding</keyword>
<accession>A0A6P8HNR0</accession>
<dbReference type="InterPro" id="IPR055204">
    <property type="entry name" value="HNRNPL_RRM"/>
</dbReference>
<dbReference type="GO" id="GO:0003723">
    <property type="term" value="F:RNA binding"/>
    <property type="evidence" value="ECO:0007669"/>
    <property type="project" value="UniProtKB-UniRule"/>
</dbReference>
<dbReference type="Proteomes" id="UP000515163">
    <property type="component" value="Unplaced"/>
</dbReference>
<dbReference type="InterPro" id="IPR012677">
    <property type="entry name" value="Nucleotide-bd_a/b_plait_sf"/>
</dbReference>
<dbReference type="SUPFAM" id="SSF54928">
    <property type="entry name" value="RNA-binding domain, RBD"/>
    <property type="match status" value="4"/>
</dbReference>
<sequence length="809" mass="85960">MAEIEGMLAGIESPNKRAKMDSGLSSTNFDESKFARYYRTDAVSSANVSESPTVVSNDAAAAYFSFPYTYTTANSLSTYTASTQNENIPAFSYGSSYVYDYTSINGLSSDYPNGTVFSPTTLSSVTSSSSHFPLSTNNNNIAHHNTPPSRVIHCRAVADGCKETDLIQVLQPFGKITYVTLLPKIRQALVEFETLEAAIAVVTYSQTNPLTVLGRQMFVNYSKSQEIKRDKVMNGDSSSPSAEASNILLLTIINPLHPINVKILHKICSNSGKVLRIVIFHKNGLQALVEFDTVESAQRALARLNGQDIYAGCCTLKIDYSKKAKKLNVFKNDEETWDYTGALNGTTGIPSKTSLLGTGLLSAISGTDSADPVVPSPPPSTINGNLSSVNNSIPLPTDVIARAAAFPTVQSILAKVASLQGSKSPTNSSPSPPSLSADSSPKLGILGTSPFQFSQPGLLGALPGLSQTQPQLSNGVHTSSLGTQALSSSEWSRTVGRAWASLDSATAQPASGNSTQVTAQVLSTSGGTGCVLMVYGLNHEKMNCERIFNLFCLYGNVIKVKFLTNKPGACMVQMSDKIASEMVIRNLSGSVIFESKINIMFSKHPFIADSSVVTALPDGSPSAMNFSDNRNNRFKYLPEGQSLKNRYQPPTRMLHFFNAPPNCTVDHLRDVFVKAGALAPLKGTFFSKANTKSSAGLLEMADIRSAMEALILTNHYTMNSPGGGSFTLKLAFSPSSSISPTAPTVAPAVAAAAVAATSLSTNPLGPIGSPMHLHNPGGSPNGVLSNGVMDMNNEMEHHLSSPENQGHSP</sequence>
<feature type="domain" description="RRM" evidence="5">
    <location>
        <begin position="246"/>
        <end position="323"/>
    </location>
</feature>